<evidence type="ECO:0000313" key="5">
    <source>
        <dbReference type="EMBL" id="SHI77419.1"/>
    </source>
</evidence>
<dbReference type="Gene3D" id="2.40.100.10">
    <property type="entry name" value="Cyclophilin-like"/>
    <property type="match status" value="1"/>
</dbReference>
<evidence type="ECO:0000313" key="6">
    <source>
        <dbReference type="Proteomes" id="UP000184231"/>
    </source>
</evidence>
<gene>
    <name evidence="5" type="ORF">SAMN04487911_105156</name>
</gene>
<dbReference type="InterPro" id="IPR052708">
    <property type="entry name" value="PxpC"/>
</dbReference>
<dbReference type="InterPro" id="IPR003778">
    <property type="entry name" value="CT_A_B"/>
</dbReference>
<dbReference type="InterPro" id="IPR029000">
    <property type="entry name" value="Cyclophilin-like_dom_sf"/>
</dbReference>
<dbReference type="GO" id="GO:0016787">
    <property type="term" value="F:hydrolase activity"/>
    <property type="evidence" value="ECO:0007669"/>
    <property type="project" value="UniProtKB-KW"/>
</dbReference>
<evidence type="ECO:0000259" key="4">
    <source>
        <dbReference type="SMART" id="SM00797"/>
    </source>
</evidence>
<proteinExistence type="predicted"/>
<dbReference type="GO" id="GO:0005524">
    <property type="term" value="F:ATP binding"/>
    <property type="evidence" value="ECO:0007669"/>
    <property type="project" value="UniProtKB-KW"/>
</dbReference>
<dbReference type="EMBL" id="FQYX01000005">
    <property type="protein sequence ID" value="SHI77419.1"/>
    <property type="molecule type" value="Genomic_DNA"/>
</dbReference>
<dbReference type="PANTHER" id="PTHR43309">
    <property type="entry name" value="5-OXOPROLINASE SUBUNIT C"/>
    <property type="match status" value="1"/>
</dbReference>
<dbReference type="PANTHER" id="PTHR43309:SF5">
    <property type="entry name" value="5-OXOPROLINASE SUBUNIT C"/>
    <property type="match status" value="1"/>
</dbReference>
<dbReference type="Proteomes" id="UP000184231">
    <property type="component" value="Unassembled WGS sequence"/>
</dbReference>
<evidence type="ECO:0000256" key="3">
    <source>
        <dbReference type="ARBA" id="ARBA00022840"/>
    </source>
</evidence>
<dbReference type="SMART" id="SM00797">
    <property type="entry name" value="AHS2"/>
    <property type="match status" value="1"/>
</dbReference>
<name>A0A1M6DWB3_9FLAO</name>
<organism evidence="5 6">
    <name type="scientific">Arenibacter nanhaiticus</name>
    <dbReference type="NCBI Taxonomy" id="558155"/>
    <lineage>
        <taxon>Bacteria</taxon>
        <taxon>Pseudomonadati</taxon>
        <taxon>Bacteroidota</taxon>
        <taxon>Flavobacteriia</taxon>
        <taxon>Flavobacteriales</taxon>
        <taxon>Flavobacteriaceae</taxon>
        <taxon>Arenibacter</taxon>
    </lineage>
</organism>
<keyword evidence="1" id="KW-0547">Nucleotide-binding</keyword>
<dbReference type="Pfam" id="PF02626">
    <property type="entry name" value="CT_A_B"/>
    <property type="match status" value="1"/>
</dbReference>
<dbReference type="OrthoDB" id="9782422at2"/>
<reference evidence="5 6" key="1">
    <citation type="submission" date="2016-11" db="EMBL/GenBank/DDBJ databases">
        <authorList>
            <person name="Jaros S."/>
            <person name="Januszkiewicz K."/>
            <person name="Wedrychowicz H."/>
        </authorList>
    </citation>
    <scope>NUCLEOTIDE SEQUENCE [LARGE SCALE GENOMIC DNA]</scope>
    <source>
        <strain evidence="5 6">CGMCC 1.8863</strain>
    </source>
</reference>
<accession>A0A1M6DWB3</accession>
<dbReference type="STRING" id="558155.SAMN04487911_105156"/>
<keyword evidence="2" id="KW-0378">Hydrolase</keyword>
<dbReference type="AlphaFoldDB" id="A0A1M6DWB3"/>
<keyword evidence="6" id="KW-1185">Reference proteome</keyword>
<feature type="domain" description="Carboxyltransferase" evidence="4">
    <location>
        <begin position="23"/>
        <end position="280"/>
    </location>
</feature>
<evidence type="ECO:0000256" key="1">
    <source>
        <dbReference type="ARBA" id="ARBA00022741"/>
    </source>
</evidence>
<keyword evidence="3" id="KW-0067">ATP-binding</keyword>
<protein>
    <submittedName>
        <fullName evidence="5">Biotin-dependent carboxylase uncharacterized domain-containing protein</fullName>
    </submittedName>
</protein>
<sequence length="280" mass="31131">MLNIIKAGFFTTLQDQGRFLFRNMGVPVSGVMDTMAVSKINALLENDDNDAVLEITMTGPVLSFEEPTFIALGGAEMAVFLNDLPIRNYRVYQIKKGDVLSYGKLENGIRNYLGVKGGFTTEPILGSRSFYKPVTQHNSVKDHTSLPYGICKDFKPKITELKVDASIIEAKVLKVYKGPEFQQLHPNQLEQLFYTEFSVAKENNRMAYQVNETIEGYQVSMLTSATLPGTVQLTPAGKLIILMKDGQTTGGYPRILQLSDEAIAVLSQKKSGDHFTFKLI</sequence>
<evidence type="ECO:0000256" key="2">
    <source>
        <dbReference type="ARBA" id="ARBA00022801"/>
    </source>
</evidence>
<dbReference type="RefSeq" id="WP_072763572.1">
    <property type="nucleotide sequence ID" value="NZ_FQYX01000005.1"/>
</dbReference>